<accession>A0A0K6HR70</accession>
<dbReference type="PRINTS" id="PR00598">
    <property type="entry name" value="HTHMARR"/>
</dbReference>
<proteinExistence type="predicted"/>
<protein>
    <submittedName>
        <fullName evidence="4">MarR family transcriptional regulator</fullName>
    </submittedName>
</protein>
<evidence type="ECO:0000256" key="2">
    <source>
        <dbReference type="ARBA" id="ARBA00023125"/>
    </source>
</evidence>
<dbReference type="PANTHER" id="PTHR33164">
    <property type="entry name" value="TRANSCRIPTIONAL REGULATOR, MARR FAMILY"/>
    <property type="match status" value="1"/>
</dbReference>
<dbReference type="InterPro" id="IPR000835">
    <property type="entry name" value="HTH_MarR-typ"/>
</dbReference>
<dbReference type="Gene3D" id="1.10.10.10">
    <property type="entry name" value="Winged helix-like DNA-binding domain superfamily/Winged helix DNA-binding domain"/>
    <property type="match status" value="1"/>
</dbReference>
<dbReference type="GO" id="GO:0003677">
    <property type="term" value="F:DNA binding"/>
    <property type="evidence" value="ECO:0007669"/>
    <property type="project" value="UniProtKB-KW"/>
</dbReference>
<evidence type="ECO:0000313" key="5">
    <source>
        <dbReference type="Proteomes" id="UP000029567"/>
    </source>
</evidence>
<gene>
    <name evidence="4" type="ORF">P245_26965</name>
</gene>
<keyword evidence="2" id="KW-0238">DNA-binding</keyword>
<dbReference type="InterPro" id="IPR036390">
    <property type="entry name" value="WH_DNA-bd_sf"/>
</dbReference>
<name>A0A0E3B826_9BURK</name>
<dbReference type="GO" id="GO:0003700">
    <property type="term" value="F:DNA-binding transcription factor activity"/>
    <property type="evidence" value="ECO:0007669"/>
    <property type="project" value="InterPro"/>
</dbReference>
<dbReference type="SMART" id="SM00347">
    <property type="entry name" value="HTH_MARR"/>
    <property type="match status" value="1"/>
</dbReference>
<dbReference type="PROSITE" id="PS50995">
    <property type="entry name" value="HTH_MARR_2"/>
    <property type="match status" value="1"/>
</dbReference>
<evidence type="ECO:0000313" key="4">
    <source>
        <dbReference type="EMBL" id="KGG82164.1"/>
    </source>
</evidence>
<evidence type="ECO:0000256" key="1">
    <source>
        <dbReference type="ARBA" id="ARBA00023015"/>
    </source>
</evidence>
<evidence type="ECO:0000256" key="3">
    <source>
        <dbReference type="ARBA" id="ARBA00023163"/>
    </source>
</evidence>
<dbReference type="PANTHER" id="PTHR33164:SF64">
    <property type="entry name" value="TRANSCRIPTIONAL REGULATOR SLYA"/>
    <property type="match status" value="1"/>
</dbReference>
<comment type="caution">
    <text evidence="4">The sequence shown here is derived from an EMBL/GenBank/DDBJ whole genome shotgun (WGS) entry which is preliminary data.</text>
</comment>
<sequence length="197" mass="21815">MTKQILVAPLQNQTDPIIDPQDESSFFYQAGVYAPDKSIGFLMRRVLSSILQLADAQLAEQGLTYVQWLPLYKLLICADTNSSTLAKDLGMDPASVTRALDRIEAKGLLRRERSTTDRRVVHLVLTEEGRSVATQVPKVLTKVLNGHLRGFSHSECTLMLSMLQRMLVNGDALREALTQEPGKPPIQTNEAGRDPGD</sequence>
<dbReference type="Proteomes" id="UP000029567">
    <property type="component" value="Unassembled WGS sequence"/>
</dbReference>
<accession>A0A0E3B826</accession>
<organism evidence="4 5">
    <name type="scientific">Comamonas thiooxydans</name>
    <dbReference type="NCBI Taxonomy" id="363952"/>
    <lineage>
        <taxon>Bacteria</taxon>
        <taxon>Pseudomonadati</taxon>
        <taxon>Pseudomonadota</taxon>
        <taxon>Betaproteobacteria</taxon>
        <taxon>Burkholderiales</taxon>
        <taxon>Comamonadaceae</taxon>
        <taxon>Comamonas</taxon>
    </lineage>
</organism>
<keyword evidence="1" id="KW-0805">Transcription regulation</keyword>
<dbReference type="SUPFAM" id="SSF46785">
    <property type="entry name" value="Winged helix' DNA-binding domain"/>
    <property type="match status" value="1"/>
</dbReference>
<keyword evidence="3" id="KW-0804">Transcription</keyword>
<reference evidence="4 5" key="1">
    <citation type="submission" date="2013-09" db="EMBL/GenBank/DDBJ databases">
        <title>High correlation between genotypes and phenotypes of environmental bacteria Comamonas testosteroni strains.</title>
        <authorList>
            <person name="Liu L."/>
            <person name="Zhu W."/>
            <person name="Xia X."/>
            <person name="Xu B."/>
            <person name="Luo M."/>
            <person name="Wang G."/>
        </authorList>
    </citation>
    <scope>NUCLEOTIDE SEQUENCE [LARGE SCALE GENOMIC DNA]</scope>
    <source>
        <strain evidence="4 5">JL14</strain>
    </source>
</reference>
<dbReference type="EMBL" id="AWTN01000159">
    <property type="protein sequence ID" value="KGG82164.1"/>
    <property type="molecule type" value="Genomic_DNA"/>
</dbReference>
<dbReference type="InterPro" id="IPR039422">
    <property type="entry name" value="MarR/SlyA-like"/>
</dbReference>
<dbReference type="Pfam" id="PF01047">
    <property type="entry name" value="MarR"/>
    <property type="match status" value="1"/>
</dbReference>
<dbReference type="AlphaFoldDB" id="A0A0E3B826"/>
<dbReference type="GO" id="GO:0006950">
    <property type="term" value="P:response to stress"/>
    <property type="evidence" value="ECO:0007669"/>
    <property type="project" value="TreeGrafter"/>
</dbReference>
<dbReference type="InterPro" id="IPR036388">
    <property type="entry name" value="WH-like_DNA-bd_sf"/>
</dbReference>